<proteinExistence type="predicted"/>
<gene>
    <name evidence="1" type="ORF">GQ43DRAFT_460531</name>
</gene>
<name>A0A9P4JWG3_9PLEO</name>
<dbReference type="OrthoDB" id="191139at2759"/>
<keyword evidence="2" id="KW-1185">Reference proteome</keyword>
<evidence type="ECO:0000313" key="2">
    <source>
        <dbReference type="Proteomes" id="UP000799536"/>
    </source>
</evidence>
<organism evidence="1 2">
    <name type="scientific">Delitschia confertaspora ATCC 74209</name>
    <dbReference type="NCBI Taxonomy" id="1513339"/>
    <lineage>
        <taxon>Eukaryota</taxon>
        <taxon>Fungi</taxon>
        <taxon>Dikarya</taxon>
        <taxon>Ascomycota</taxon>
        <taxon>Pezizomycotina</taxon>
        <taxon>Dothideomycetes</taxon>
        <taxon>Pleosporomycetidae</taxon>
        <taxon>Pleosporales</taxon>
        <taxon>Delitschiaceae</taxon>
        <taxon>Delitschia</taxon>
    </lineage>
</organism>
<sequence>MVIAVSSMAYILAETNTKNPNFNEGKDHHPWVAYGASNTANSLATIALKERYDRIVPLTIGPGMAHDSQLLVNIKADEELWTERKDVPQTVFVSMQQGVAPSLLAVLDPSLRDRAGYFFKECQITEPLLYTSGKNEALKLWELRGKLVGEKFAG</sequence>
<accession>A0A9P4JWG3</accession>
<dbReference type="EMBL" id="ML993870">
    <property type="protein sequence ID" value="KAF2204717.1"/>
    <property type="molecule type" value="Genomic_DNA"/>
</dbReference>
<comment type="caution">
    <text evidence="1">The sequence shown here is derived from an EMBL/GenBank/DDBJ whole genome shotgun (WGS) entry which is preliminary data.</text>
</comment>
<dbReference type="AlphaFoldDB" id="A0A9P4JWG3"/>
<dbReference type="Gene3D" id="3.40.50.720">
    <property type="entry name" value="NAD(P)-binding Rossmann-like Domain"/>
    <property type="match status" value="1"/>
</dbReference>
<protein>
    <submittedName>
        <fullName evidence="1">Uncharacterized protein</fullName>
    </submittedName>
</protein>
<dbReference type="Proteomes" id="UP000799536">
    <property type="component" value="Unassembled WGS sequence"/>
</dbReference>
<reference evidence="1" key="1">
    <citation type="journal article" date="2020" name="Stud. Mycol.">
        <title>101 Dothideomycetes genomes: a test case for predicting lifestyles and emergence of pathogens.</title>
        <authorList>
            <person name="Haridas S."/>
            <person name="Albert R."/>
            <person name="Binder M."/>
            <person name="Bloem J."/>
            <person name="Labutti K."/>
            <person name="Salamov A."/>
            <person name="Andreopoulos B."/>
            <person name="Baker S."/>
            <person name="Barry K."/>
            <person name="Bills G."/>
            <person name="Bluhm B."/>
            <person name="Cannon C."/>
            <person name="Castanera R."/>
            <person name="Culley D."/>
            <person name="Daum C."/>
            <person name="Ezra D."/>
            <person name="Gonzalez J."/>
            <person name="Henrissat B."/>
            <person name="Kuo A."/>
            <person name="Liang C."/>
            <person name="Lipzen A."/>
            <person name="Lutzoni F."/>
            <person name="Magnuson J."/>
            <person name="Mondo S."/>
            <person name="Nolan M."/>
            <person name="Ohm R."/>
            <person name="Pangilinan J."/>
            <person name="Park H.-J."/>
            <person name="Ramirez L."/>
            <person name="Alfaro M."/>
            <person name="Sun H."/>
            <person name="Tritt A."/>
            <person name="Yoshinaga Y."/>
            <person name="Zwiers L.-H."/>
            <person name="Turgeon B."/>
            <person name="Goodwin S."/>
            <person name="Spatafora J."/>
            <person name="Crous P."/>
            <person name="Grigoriev I."/>
        </authorList>
    </citation>
    <scope>NUCLEOTIDE SEQUENCE</scope>
    <source>
        <strain evidence="1">ATCC 74209</strain>
    </source>
</reference>
<evidence type="ECO:0000313" key="1">
    <source>
        <dbReference type="EMBL" id="KAF2204717.1"/>
    </source>
</evidence>